<dbReference type="PANTHER" id="PTHR31301">
    <property type="entry name" value="LOB DOMAIN-CONTAINING PROTEIN 4-RELATED"/>
    <property type="match status" value="1"/>
</dbReference>
<name>A0AAV0HHC4_9ROSI</name>
<evidence type="ECO:0000259" key="2">
    <source>
        <dbReference type="PROSITE" id="PS50891"/>
    </source>
</evidence>
<dbReference type="InterPro" id="IPR004883">
    <property type="entry name" value="LOB"/>
</dbReference>
<comment type="caution">
    <text evidence="3">The sequence shown here is derived from an EMBL/GenBank/DDBJ whole genome shotgun (WGS) entry which is preliminary data.</text>
</comment>
<protein>
    <recommendedName>
        <fullName evidence="2">LOB domain-containing protein</fullName>
    </recommendedName>
</protein>
<evidence type="ECO:0000313" key="4">
    <source>
        <dbReference type="Proteomes" id="UP001154282"/>
    </source>
</evidence>
<reference evidence="3" key="1">
    <citation type="submission" date="2022-08" db="EMBL/GenBank/DDBJ databases">
        <authorList>
            <person name="Gutierrez-Valencia J."/>
        </authorList>
    </citation>
    <scope>NUCLEOTIDE SEQUENCE</scope>
</reference>
<dbReference type="AlphaFoldDB" id="A0AAV0HHC4"/>
<sequence>MSSNQNQNQNQNGGRSRCAGCKFLRRRCAQDCILAPYFPPNNPHRFASVHKVFGASNVTKMLQAVPEEMRGKAADSMSYEASIRVQDPVYGCAGMIYQLQNQIMEVQSQIDIVKGKTAFYSAQQHQQQQQQIEIGVGDGGGLGFGDFHGVDDQFLLWNGLAGVQHLEDKFN</sequence>
<dbReference type="Proteomes" id="UP001154282">
    <property type="component" value="Unassembled WGS sequence"/>
</dbReference>
<keyword evidence="4" id="KW-1185">Reference proteome</keyword>
<comment type="similarity">
    <text evidence="1">Belongs to the LOB domain-containing protein family.</text>
</comment>
<evidence type="ECO:0000313" key="3">
    <source>
        <dbReference type="EMBL" id="CAI0384373.1"/>
    </source>
</evidence>
<gene>
    <name evidence="3" type="ORF">LITE_LOCUS4375</name>
</gene>
<feature type="domain" description="LOB" evidence="2">
    <location>
        <begin position="16"/>
        <end position="117"/>
    </location>
</feature>
<dbReference type="Pfam" id="PF03195">
    <property type="entry name" value="LOB"/>
    <property type="match status" value="1"/>
</dbReference>
<dbReference type="EMBL" id="CAMGYJ010000002">
    <property type="protein sequence ID" value="CAI0384373.1"/>
    <property type="molecule type" value="Genomic_DNA"/>
</dbReference>
<dbReference type="PANTHER" id="PTHR31301:SF153">
    <property type="entry name" value="LOB DOMAIN-CONTAINING PROTEIN 26"/>
    <property type="match status" value="1"/>
</dbReference>
<organism evidence="3 4">
    <name type="scientific">Linum tenue</name>
    <dbReference type="NCBI Taxonomy" id="586396"/>
    <lineage>
        <taxon>Eukaryota</taxon>
        <taxon>Viridiplantae</taxon>
        <taxon>Streptophyta</taxon>
        <taxon>Embryophyta</taxon>
        <taxon>Tracheophyta</taxon>
        <taxon>Spermatophyta</taxon>
        <taxon>Magnoliopsida</taxon>
        <taxon>eudicotyledons</taxon>
        <taxon>Gunneridae</taxon>
        <taxon>Pentapetalae</taxon>
        <taxon>rosids</taxon>
        <taxon>fabids</taxon>
        <taxon>Malpighiales</taxon>
        <taxon>Linaceae</taxon>
        <taxon>Linum</taxon>
    </lineage>
</organism>
<evidence type="ECO:0000256" key="1">
    <source>
        <dbReference type="ARBA" id="ARBA00005474"/>
    </source>
</evidence>
<dbReference type="PROSITE" id="PS50891">
    <property type="entry name" value="LOB"/>
    <property type="match status" value="1"/>
</dbReference>
<proteinExistence type="inferred from homology"/>
<accession>A0AAV0HHC4</accession>